<dbReference type="AlphaFoldDB" id="A0A6A6X5A0"/>
<gene>
    <name evidence="3" type="ORF">K505DRAFT_363791</name>
</gene>
<organism evidence="3 4">
    <name type="scientific">Melanomma pulvis-pyrius CBS 109.77</name>
    <dbReference type="NCBI Taxonomy" id="1314802"/>
    <lineage>
        <taxon>Eukaryota</taxon>
        <taxon>Fungi</taxon>
        <taxon>Dikarya</taxon>
        <taxon>Ascomycota</taxon>
        <taxon>Pezizomycotina</taxon>
        <taxon>Dothideomycetes</taxon>
        <taxon>Pleosporomycetidae</taxon>
        <taxon>Pleosporales</taxon>
        <taxon>Melanommataceae</taxon>
        <taxon>Melanomma</taxon>
    </lineage>
</organism>
<reference evidence="3" key="1">
    <citation type="journal article" date="2020" name="Stud. Mycol.">
        <title>101 Dothideomycetes genomes: a test case for predicting lifestyles and emergence of pathogens.</title>
        <authorList>
            <person name="Haridas S."/>
            <person name="Albert R."/>
            <person name="Binder M."/>
            <person name="Bloem J."/>
            <person name="Labutti K."/>
            <person name="Salamov A."/>
            <person name="Andreopoulos B."/>
            <person name="Baker S."/>
            <person name="Barry K."/>
            <person name="Bills G."/>
            <person name="Bluhm B."/>
            <person name="Cannon C."/>
            <person name="Castanera R."/>
            <person name="Culley D."/>
            <person name="Daum C."/>
            <person name="Ezra D."/>
            <person name="Gonzalez J."/>
            <person name="Henrissat B."/>
            <person name="Kuo A."/>
            <person name="Liang C."/>
            <person name="Lipzen A."/>
            <person name="Lutzoni F."/>
            <person name="Magnuson J."/>
            <person name="Mondo S."/>
            <person name="Nolan M."/>
            <person name="Ohm R."/>
            <person name="Pangilinan J."/>
            <person name="Park H.-J."/>
            <person name="Ramirez L."/>
            <person name="Alfaro M."/>
            <person name="Sun H."/>
            <person name="Tritt A."/>
            <person name="Yoshinaga Y."/>
            <person name="Zwiers L.-H."/>
            <person name="Turgeon B."/>
            <person name="Goodwin S."/>
            <person name="Spatafora J."/>
            <person name="Crous P."/>
            <person name="Grigoriev I."/>
        </authorList>
    </citation>
    <scope>NUCLEOTIDE SEQUENCE</scope>
    <source>
        <strain evidence="3">CBS 109.77</strain>
    </source>
</reference>
<sequence>MLATVATKTHLLSPIGVLEPSEDVTVTVGADMKYVTVTGSFSLVTGTNGVVVTTTVAGSVNVQYRSYMDTAAVYGARNVMGKGLFVAWIVVSLIWLWVALIIANFLPLIDGGASQIYKVVKDILENRTGEKEDSGLSTPSEHVETVSETVVEK</sequence>
<proteinExistence type="predicted"/>
<keyword evidence="2" id="KW-0472">Membrane</keyword>
<evidence type="ECO:0000313" key="3">
    <source>
        <dbReference type="EMBL" id="KAF2791482.1"/>
    </source>
</evidence>
<keyword evidence="2" id="KW-0812">Transmembrane</keyword>
<protein>
    <submittedName>
        <fullName evidence="3">Uncharacterized protein</fullName>
    </submittedName>
</protein>
<accession>A0A6A6X5A0</accession>
<feature type="transmembrane region" description="Helical" evidence="2">
    <location>
        <begin position="85"/>
        <end position="109"/>
    </location>
</feature>
<dbReference type="Proteomes" id="UP000799757">
    <property type="component" value="Unassembled WGS sequence"/>
</dbReference>
<dbReference type="EMBL" id="MU002017">
    <property type="protein sequence ID" value="KAF2791482.1"/>
    <property type="molecule type" value="Genomic_DNA"/>
</dbReference>
<evidence type="ECO:0000313" key="4">
    <source>
        <dbReference type="Proteomes" id="UP000799757"/>
    </source>
</evidence>
<evidence type="ECO:0000256" key="1">
    <source>
        <dbReference type="SAM" id="MobiDB-lite"/>
    </source>
</evidence>
<evidence type="ECO:0000256" key="2">
    <source>
        <dbReference type="SAM" id="Phobius"/>
    </source>
</evidence>
<feature type="region of interest" description="Disordered" evidence="1">
    <location>
        <begin position="130"/>
        <end position="153"/>
    </location>
</feature>
<feature type="compositionally biased region" description="Basic and acidic residues" evidence="1">
    <location>
        <begin position="141"/>
        <end position="153"/>
    </location>
</feature>
<dbReference type="OrthoDB" id="6132759at2759"/>
<keyword evidence="2" id="KW-1133">Transmembrane helix</keyword>
<keyword evidence="4" id="KW-1185">Reference proteome</keyword>
<name>A0A6A6X5A0_9PLEO</name>